<evidence type="ECO:0000313" key="12">
    <source>
        <dbReference type="EMBL" id="MCQ8184956.1"/>
    </source>
</evidence>
<dbReference type="InterPro" id="IPR036935">
    <property type="entry name" value="Ribosomal_bL9_N_sf"/>
</dbReference>
<dbReference type="InterPro" id="IPR036791">
    <property type="entry name" value="Ribosomal_bL9_C_sf"/>
</dbReference>
<evidence type="ECO:0000256" key="5">
    <source>
        <dbReference type="ARBA" id="ARBA00023274"/>
    </source>
</evidence>
<dbReference type="PANTHER" id="PTHR21368">
    <property type="entry name" value="50S RIBOSOMAL PROTEIN L9"/>
    <property type="match status" value="1"/>
</dbReference>
<keyword evidence="3 7" id="KW-0694">RNA-binding</keyword>
<keyword evidence="4 7" id="KW-0689">Ribosomal protein</keyword>
<dbReference type="Proteomes" id="UP001142610">
    <property type="component" value="Unassembled WGS sequence"/>
</dbReference>
<evidence type="ECO:0000259" key="10">
    <source>
        <dbReference type="Pfam" id="PF01281"/>
    </source>
</evidence>
<keyword evidence="8" id="KW-0175">Coiled coil</keyword>
<comment type="function">
    <text evidence="7">Binds to the 23S rRNA.</text>
</comment>
<name>A0A9X2L8C5_9PROT</name>
<evidence type="ECO:0000256" key="4">
    <source>
        <dbReference type="ARBA" id="ARBA00022980"/>
    </source>
</evidence>
<feature type="coiled-coil region" evidence="8">
    <location>
        <begin position="38"/>
        <end position="72"/>
    </location>
</feature>
<dbReference type="InterPro" id="IPR009027">
    <property type="entry name" value="Ribosomal_bL9/RNase_H1_N"/>
</dbReference>
<dbReference type="RefSeq" id="WP_256618817.1">
    <property type="nucleotide sequence ID" value="NZ_JANIBC010000003.1"/>
</dbReference>
<evidence type="ECO:0000256" key="2">
    <source>
        <dbReference type="ARBA" id="ARBA00022730"/>
    </source>
</evidence>
<dbReference type="InterPro" id="IPR020069">
    <property type="entry name" value="Ribosomal_bL9_C"/>
</dbReference>
<dbReference type="EMBL" id="JANIBC010000003">
    <property type="protein sequence ID" value="MCQ8184956.1"/>
    <property type="molecule type" value="Genomic_DNA"/>
</dbReference>
<dbReference type="GO" id="GO:1990904">
    <property type="term" value="C:ribonucleoprotein complex"/>
    <property type="evidence" value="ECO:0007669"/>
    <property type="project" value="UniProtKB-KW"/>
</dbReference>
<accession>A0A9X2L8C5</accession>
<dbReference type="Gene3D" id="3.40.5.10">
    <property type="entry name" value="Ribosomal protein L9, N-terminal domain"/>
    <property type="match status" value="1"/>
</dbReference>
<evidence type="ECO:0000256" key="3">
    <source>
        <dbReference type="ARBA" id="ARBA00022884"/>
    </source>
</evidence>
<feature type="compositionally biased region" description="Basic and acidic residues" evidence="9">
    <location>
        <begin position="156"/>
        <end position="174"/>
    </location>
</feature>
<evidence type="ECO:0000256" key="1">
    <source>
        <dbReference type="ARBA" id="ARBA00010605"/>
    </source>
</evidence>
<dbReference type="InterPro" id="IPR020594">
    <property type="entry name" value="Ribosomal_bL9_bac/chp"/>
</dbReference>
<dbReference type="InterPro" id="IPR020070">
    <property type="entry name" value="Ribosomal_bL9_N"/>
</dbReference>
<reference evidence="12" key="1">
    <citation type="submission" date="2022-07" db="EMBL/GenBank/DDBJ databases">
        <title>Parvularcula maris sp. nov., an algicidal bacterium isolated from seawater.</title>
        <authorList>
            <person name="Li F."/>
        </authorList>
    </citation>
    <scope>NUCLEOTIDE SEQUENCE</scope>
    <source>
        <strain evidence="12">BGMRC 0090</strain>
    </source>
</reference>
<sequence length="217" mass="23866">MTQVILLERIEKLGGIGDEVTVKPGFARNHLLPKGKALRANEHNRKKFEAERAAIESRNAEERERAEQLSRSVADKQFTIIRSASDAGMLFGSVSSRDIAETASTKKLKLQKQNVLLDGPIKTLGIFPVRIRLHPEVTVQIEVNIARTQEEAERQAAGEDIFAREEENVERVTGLDEDGNAPRQPSYDSAPAEEGGEPAEGETPAEEGTTENVTDVP</sequence>
<dbReference type="SUPFAM" id="SSF55653">
    <property type="entry name" value="Ribosomal protein L9 C-domain"/>
    <property type="match status" value="1"/>
</dbReference>
<keyword evidence="13" id="KW-1185">Reference proteome</keyword>
<dbReference type="InterPro" id="IPR000244">
    <property type="entry name" value="Ribosomal_bL9"/>
</dbReference>
<evidence type="ECO:0000256" key="7">
    <source>
        <dbReference type="HAMAP-Rule" id="MF_00503"/>
    </source>
</evidence>
<evidence type="ECO:0000256" key="9">
    <source>
        <dbReference type="SAM" id="MobiDB-lite"/>
    </source>
</evidence>
<dbReference type="HAMAP" id="MF_00503">
    <property type="entry name" value="Ribosomal_bL9"/>
    <property type="match status" value="1"/>
</dbReference>
<keyword evidence="5 7" id="KW-0687">Ribonucleoprotein</keyword>
<dbReference type="Pfam" id="PF01281">
    <property type="entry name" value="Ribosomal_L9_N"/>
    <property type="match status" value="1"/>
</dbReference>
<comment type="similarity">
    <text evidence="1 7">Belongs to the bacterial ribosomal protein bL9 family.</text>
</comment>
<dbReference type="GO" id="GO:0005840">
    <property type="term" value="C:ribosome"/>
    <property type="evidence" value="ECO:0007669"/>
    <property type="project" value="UniProtKB-KW"/>
</dbReference>
<feature type="compositionally biased region" description="Acidic residues" evidence="9">
    <location>
        <begin position="194"/>
        <end position="209"/>
    </location>
</feature>
<dbReference type="Pfam" id="PF03948">
    <property type="entry name" value="Ribosomal_L9_C"/>
    <property type="match status" value="1"/>
</dbReference>
<dbReference type="Gene3D" id="3.10.430.100">
    <property type="entry name" value="Ribosomal protein L9, C-terminal domain"/>
    <property type="match status" value="1"/>
</dbReference>
<protein>
    <recommendedName>
        <fullName evidence="6 7">Large ribosomal subunit protein bL9</fullName>
    </recommendedName>
</protein>
<dbReference type="GO" id="GO:0003735">
    <property type="term" value="F:structural constituent of ribosome"/>
    <property type="evidence" value="ECO:0007669"/>
    <property type="project" value="InterPro"/>
</dbReference>
<evidence type="ECO:0000256" key="6">
    <source>
        <dbReference type="ARBA" id="ARBA00035292"/>
    </source>
</evidence>
<feature type="region of interest" description="Disordered" evidence="9">
    <location>
        <begin position="156"/>
        <end position="217"/>
    </location>
</feature>
<keyword evidence="2 7" id="KW-0699">rRNA-binding</keyword>
<dbReference type="NCBIfam" id="TIGR00158">
    <property type="entry name" value="L9"/>
    <property type="match status" value="1"/>
</dbReference>
<dbReference type="SUPFAM" id="SSF55658">
    <property type="entry name" value="L9 N-domain-like"/>
    <property type="match status" value="1"/>
</dbReference>
<evidence type="ECO:0000256" key="8">
    <source>
        <dbReference type="SAM" id="Coils"/>
    </source>
</evidence>
<organism evidence="12 13">
    <name type="scientific">Parvularcula maris</name>
    <dbReference type="NCBI Taxonomy" id="2965077"/>
    <lineage>
        <taxon>Bacteria</taxon>
        <taxon>Pseudomonadati</taxon>
        <taxon>Pseudomonadota</taxon>
        <taxon>Alphaproteobacteria</taxon>
        <taxon>Parvularculales</taxon>
        <taxon>Parvularculaceae</taxon>
        <taxon>Parvularcula</taxon>
    </lineage>
</organism>
<feature type="domain" description="Ribosomal protein L9" evidence="10">
    <location>
        <begin position="3"/>
        <end position="48"/>
    </location>
</feature>
<feature type="domain" description="Large ribosomal subunit protein bL9 C-terminal" evidence="11">
    <location>
        <begin position="65"/>
        <end position="146"/>
    </location>
</feature>
<gene>
    <name evidence="7 12" type="primary">rplI</name>
    <name evidence="12" type="ORF">NOG11_06080</name>
</gene>
<evidence type="ECO:0000313" key="13">
    <source>
        <dbReference type="Proteomes" id="UP001142610"/>
    </source>
</evidence>
<evidence type="ECO:0000259" key="11">
    <source>
        <dbReference type="Pfam" id="PF03948"/>
    </source>
</evidence>
<dbReference type="GO" id="GO:0006412">
    <property type="term" value="P:translation"/>
    <property type="evidence" value="ECO:0007669"/>
    <property type="project" value="UniProtKB-UniRule"/>
</dbReference>
<comment type="caution">
    <text evidence="12">The sequence shown here is derived from an EMBL/GenBank/DDBJ whole genome shotgun (WGS) entry which is preliminary data.</text>
</comment>
<dbReference type="AlphaFoldDB" id="A0A9X2L8C5"/>
<proteinExistence type="inferred from homology"/>
<dbReference type="GO" id="GO:0019843">
    <property type="term" value="F:rRNA binding"/>
    <property type="evidence" value="ECO:0007669"/>
    <property type="project" value="UniProtKB-UniRule"/>
</dbReference>